<keyword evidence="1" id="KW-0472">Membrane</keyword>
<dbReference type="Proteomes" id="UP000077248">
    <property type="component" value="Unassembled WGS sequence"/>
</dbReference>
<evidence type="ECO:0000313" key="3">
    <source>
        <dbReference type="Proteomes" id="UP000077248"/>
    </source>
</evidence>
<evidence type="ECO:0000313" key="2">
    <source>
        <dbReference type="EMBL" id="OAG18668.1"/>
    </source>
</evidence>
<proteinExistence type="predicted"/>
<sequence>MQYRLIKFLGTLRRKSLLYLSNFEHDHSIWFLHVVLLASSWCLLLTLERLVQFPRPSNEFLAVTRPYSGGLILVRSTRYDVGTVRPFEIHYRVRLAYSEAATTYDTRPIGNGCRMRSSVPTSTWIGTRRSRRVR</sequence>
<dbReference type="VEuPathDB" id="FungiDB:CC77DRAFT_205355"/>
<keyword evidence="3" id="KW-1185">Reference proteome</keyword>
<name>A0A177DH42_ALTAL</name>
<keyword evidence="1" id="KW-0812">Transmembrane</keyword>
<accession>A0A177DH42</accession>
<dbReference type="GeneID" id="29116220"/>
<gene>
    <name evidence="2" type="ORF">CC77DRAFT_205355</name>
</gene>
<dbReference type="RefSeq" id="XP_018384089.1">
    <property type="nucleotide sequence ID" value="XM_018530626.1"/>
</dbReference>
<feature type="transmembrane region" description="Helical" evidence="1">
    <location>
        <begin position="28"/>
        <end position="47"/>
    </location>
</feature>
<evidence type="ECO:0000256" key="1">
    <source>
        <dbReference type="SAM" id="Phobius"/>
    </source>
</evidence>
<dbReference type="KEGG" id="aalt:CC77DRAFT_205355"/>
<keyword evidence="1" id="KW-1133">Transmembrane helix</keyword>
<organism evidence="2 3">
    <name type="scientific">Alternaria alternata</name>
    <name type="common">Alternaria rot fungus</name>
    <name type="synonym">Torula alternata</name>
    <dbReference type="NCBI Taxonomy" id="5599"/>
    <lineage>
        <taxon>Eukaryota</taxon>
        <taxon>Fungi</taxon>
        <taxon>Dikarya</taxon>
        <taxon>Ascomycota</taxon>
        <taxon>Pezizomycotina</taxon>
        <taxon>Dothideomycetes</taxon>
        <taxon>Pleosporomycetidae</taxon>
        <taxon>Pleosporales</taxon>
        <taxon>Pleosporineae</taxon>
        <taxon>Pleosporaceae</taxon>
        <taxon>Alternaria</taxon>
        <taxon>Alternaria sect. Alternaria</taxon>
        <taxon>Alternaria alternata complex</taxon>
    </lineage>
</organism>
<protein>
    <submittedName>
        <fullName evidence="2">Uncharacterized protein</fullName>
    </submittedName>
</protein>
<dbReference type="AlphaFoldDB" id="A0A177DH42"/>
<reference evidence="2 3" key="1">
    <citation type="submission" date="2016-05" db="EMBL/GenBank/DDBJ databases">
        <title>Comparative analysis of secretome profiles of manganese(II)-oxidizing ascomycete fungi.</title>
        <authorList>
            <consortium name="DOE Joint Genome Institute"/>
            <person name="Zeiner C.A."/>
            <person name="Purvine S.O."/>
            <person name="Zink E.M."/>
            <person name="Wu S."/>
            <person name="Pasa-Tolic L."/>
            <person name="Chaput D.L."/>
            <person name="Haridas S."/>
            <person name="Grigoriev I.V."/>
            <person name="Santelli C.M."/>
            <person name="Hansel C.M."/>
        </authorList>
    </citation>
    <scope>NUCLEOTIDE SEQUENCE [LARGE SCALE GENOMIC DNA]</scope>
    <source>
        <strain evidence="2 3">SRC1lrK2f</strain>
    </source>
</reference>
<dbReference type="EMBL" id="KV441483">
    <property type="protein sequence ID" value="OAG18668.1"/>
    <property type="molecule type" value="Genomic_DNA"/>
</dbReference>